<evidence type="ECO:0000313" key="1">
    <source>
        <dbReference type="EMBL" id="GFA14965.1"/>
    </source>
</evidence>
<proteinExistence type="predicted"/>
<gene>
    <name evidence="1" type="ORF">Tci_586937</name>
</gene>
<dbReference type="EMBL" id="BKCJ010376602">
    <property type="protein sequence ID" value="GFA14965.1"/>
    <property type="molecule type" value="Genomic_DNA"/>
</dbReference>
<protein>
    <submittedName>
        <fullName evidence="1">Uncharacterized protein</fullName>
    </submittedName>
</protein>
<name>A0A699J6C2_TANCI</name>
<comment type="caution">
    <text evidence="1">The sequence shown here is derived from an EMBL/GenBank/DDBJ whole genome shotgun (WGS) entry which is preliminary data.</text>
</comment>
<organism evidence="1">
    <name type="scientific">Tanacetum cinerariifolium</name>
    <name type="common">Dalmatian daisy</name>
    <name type="synonym">Chrysanthemum cinerariifolium</name>
    <dbReference type="NCBI Taxonomy" id="118510"/>
    <lineage>
        <taxon>Eukaryota</taxon>
        <taxon>Viridiplantae</taxon>
        <taxon>Streptophyta</taxon>
        <taxon>Embryophyta</taxon>
        <taxon>Tracheophyta</taxon>
        <taxon>Spermatophyta</taxon>
        <taxon>Magnoliopsida</taxon>
        <taxon>eudicotyledons</taxon>
        <taxon>Gunneridae</taxon>
        <taxon>Pentapetalae</taxon>
        <taxon>asterids</taxon>
        <taxon>campanulids</taxon>
        <taxon>Asterales</taxon>
        <taxon>Asteraceae</taxon>
        <taxon>Asteroideae</taxon>
        <taxon>Anthemideae</taxon>
        <taxon>Anthemidinae</taxon>
        <taxon>Tanacetum</taxon>
    </lineage>
</organism>
<accession>A0A699J6C2</accession>
<sequence length="187" mass="21215">MPLYQNKERCGELGPDGTKSMKSIGTLIQNYLTLGNIKIPTPIGLSYKFHSQVLTRTSVRCFTIAIWMCKFEYSLAMSKASKSNTLNPTVVPRDIGIVEVPFEPKLGSAHFYFTYRALAKFYYCGALACYKAFPTSRLSSRPQRHRVQKHLKDSIEVMIKKCMGRPSKLKLWLTSTIAINNNDAYQS</sequence>
<dbReference type="AlphaFoldDB" id="A0A699J6C2"/>
<feature type="non-terminal residue" evidence="1">
    <location>
        <position position="187"/>
    </location>
</feature>
<reference evidence="1" key="1">
    <citation type="journal article" date="2019" name="Sci. Rep.">
        <title>Draft genome of Tanacetum cinerariifolium, the natural source of mosquito coil.</title>
        <authorList>
            <person name="Yamashiro T."/>
            <person name="Shiraishi A."/>
            <person name="Satake H."/>
            <person name="Nakayama K."/>
        </authorList>
    </citation>
    <scope>NUCLEOTIDE SEQUENCE</scope>
</reference>